<evidence type="ECO:0000259" key="4">
    <source>
        <dbReference type="PROSITE" id="PS51718"/>
    </source>
</evidence>
<comment type="caution">
    <text evidence="5">The sequence shown here is derived from an EMBL/GenBank/DDBJ whole genome shotgun (WGS) entry which is preliminary data.</text>
</comment>
<dbReference type="PROSITE" id="PS51388">
    <property type="entry name" value="GED"/>
    <property type="match status" value="1"/>
</dbReference>
<dbReference type="Pfam" id="PF02212">
    <property type="entry name" value="GED"/>
    <property type="match status" value="1"/>
</dbReference>
<dbReference type="GO" id="GO:0016020">
    <property type="term" value="C:membrane"/>
    <property type="evidence" value="ECO:0007669"/>
    <property type="project" value="TreeGrafter"/>
</dbReference>
<dbReference type="GO" id="GO:0005874">
    <property type="term" value="C:microtubule"/>
    <property type="evidence" value="ECO:0007669"/>
    <property type="project" value="TreeGrafter"/>
</dbReference>
<keyword evidence="2" id="KW-0342">GTP-binding</keyword>
<dbReference type="SUPFAM" id="SSF52540">
    <property type="entry name" value="P-loop containing nucleoside triphosphate hydrolases"/>
    <property type="match status" value="1"/>
</dbReference>
<dbReference type="Gene3D" id="1.20.120.1240">
    <property type="entry name" value="Dynamin, middle domain"/>
    <property type="match status" value="1"/>
</dbReference>
<dbReference type="STRING" id="741276.A0A2S5BEL7"/>
<dbReference type="PROSITE" id="PS51718">
    <property type="entry name" value="G_DYNAMIN_2"/>
    <property type="match status" value="1"/>
</dbReference>
<dbReference type="InterPro" id="IPR027417">
    <property type="entry name" value="P-loop_NTPase"/>
</dbReference>
<dbReference type="SMART" id="SM00053">
    <property type="entry name" value="DYNc"/>
    <property type="match status" value="1"/>
</dbReference>
<feature type="domain" description="GED" evidence="3">
    <location>
        <begin position="648"/>
        <end position="742"/>
    </location>
</feature>
<evidence type="ECO:0000313" key="6">
    <source>
        <dbReference type="Proteomes" id="UP000237144"/>
    </source>
</evidence>
<dbReference type="Proteomes" id="UP000237144">
    <property type="component" value="Unassembled WGS sequence"/>
</dbReference>
<dbReference type="EMBL" id="PJQD01000019">
    <property type="protein sequence ID" value="POY75200.1"/>
    <property type="molecule type" value="Genomic_DNA"/>
</dbReference>
<protein>
    <recommendedName>
        <fullName evidence="7">Dynamin-type G domain-containing protein</fullName>
    </recommendedName>
</protein>
<dbReference type="GO" id="GO:0005737">
    <property type="term" value="C:cytoplasm"/>
    <property type="evidence" value="ECO:0007669"/>
    <property type="project" value="TreeGrafter"/>
</dbReference>
<dbReference type="Pfam" id="PF00350">
    <property type="entry name" value="Dynamin_N"/>
    <property type="match status" value="1"/>
</dbReference>
<gene>
    <name evidence="5" type="ORF">BMF94_1832</name>
</gene>
<organism evidence="5 6">
    <name type="scientific">Rhodotorula taiwanensis</name>
    <dbReference type="NCBI Taxonomy" id="741276"/>
    <lineage>
        <taxon>Eukaryota</taxon>
        <taxon>Fungi</taxon>
        <taxon>Dikarya</taxon>
        <taxon>Basidiomycota</taxon>
        <taxon>Pucciniomycotina</taxon>
        <taxon>Microbotryomycetes</taxon>
        <taxon>Sporidiobolales</taxon>
        <taxon>Sporidiobolaceae</taxon>
        <taxon>Rhodotorula</taxon>
    </lineage>
</organism>
<dbReference type="OrthoDB" id="5061070at2759"/>
<keyword evidence="6" id="KW-1185">Reference proteome</keyword>
<dbReference type="InterPro" id="IPR045063">
    <property type="entry name" value="Dynamin_N"/>
</dbReference>
<dbReference type="AlphaFoldDB" id="A0A2S5BEL7"/>
<evidence type="ECO:0000256" key="1">
    <source>
        <dbReference type="ARBA" id="ARBA00022741"/>
    </source>
</evidence>
<dbReference type="PANTHER" id="PTHR11566">
    <property type="entry name" value="DYNAMIN"/>
    <property type="match status" value="1"/>
</dbReference>
<dbReference type="InterPro" id="IPR022812">
    <property type="entry name" value="Dynamin"/>
</dbReference>
<dbReference type="GO" id="GO:0003924">
    <property type="term" value="F:GTPase activity"/>
    <property type="evidence" value="ECO:0007669"/>
    <property type="project" value="InterPro"/>
</dbReference>
<evidence type="ECO:0000256" key="2">
    <source>
        <dbReference type="ARBA" id="ARBA00023134"/>
    </source>
</evidence>
<reference evidence="5 6" key="1">
    <citation type="journal article" date="2018" name="Front. Microbiol.">
        <title>Prospects for Fungal Bioremediation of Acidic Radioactive Waste Sites: Characterization and Genome Sequence of Rhodotorula taiwanensis MD1149.</title>
        <authorList>
            <person name="Tkavc R."/>
            <person name="Matrosova V.Y."/>
            <person name="Grichenko O.E."/>
            <person name="Gostincar C."/>
            <person name="Volpe R.P."/>
            <person name="Klimenkova P."/>
            <person name="Gaidamakova E.K."/>
            <person name="Zhou C.E."/>
            <person name="Stewart B.J."/>
            <person name="Lyman M.G."/>
            <person name="Malfatti S.A."/>
            <person name="Rubinfeld B."/>
            <person name="Courtot M."/>
            <person name="Singh J."/>
            <person name="Dalgard C.L."/>
            <person name="Hamilton T."/>
            <person name="Frey K.G."/>
            <person name="Gunde-Cimerman N."/>
            <person name="Dugan L."/>
            <person name="Daly M.J."/>
        </authorList>
    </citation>
    <scope>NUCLEOTIDE SEQUENCE [LARGE SCALE GENOMIC DNA]</scope>
    <source>
        <strain evidence="5 6">MD1149</strain>
    </source>
</reference>
<feature type="domain" description="Dynamin-type G" evidence="4">
    <location>
        <begin position="54"/>
        <end position="370"/>
    </location>
</feature>
<evidence type="ECO:0008006" key="7">
    <source>
        <dbReference type="Google" id="ProtNLM"/>
    </source>
</evidence>
<dbReference type="Pfam" id="PF01031">
    <property type="entry name" value="Dynamin_M"/>
    <property type="match status" value="1"/>
</dbReference>
<dbReference type="CDD" id="cd08771">
    <property type="entry name" value="DLP_1"/>
    <property type="match status" value="1"/>
</dbReference>
<name>A0A2S5BEL7_9BASI</name>
<dbReference type="InterPro" id="IPR000375">
    <property type="entry name" value="Dynamin_stalk"/>
</dbReference>
<dbReference type="PRINTS" id="PR00195">
    <property type="entry name" value="DYNAMIN"/>
</dbReference>
<evidence type="ECO:0000313" key="5">
    <source>
        <dbReference type="EMBL" id="POY75200.1"/>
    </source>
</evidence>
<dbReference type="InterPro" id="IPR030381">
    <property type="entry name" value="G_DYNAMIN_dom"/>
</dbReference>
<accession>A0A2S5BEL7</accession>
<evidence type="ECO:0000259" key="3">
    <source>
        <dbReference type="PROSITE" id="PS51388"/>
    </source>
</evidence>
<dbReference type="InterPro" id="IPR020850">
    <property type="entry name" value="GED_dom"/>
</dbReference>
<dbReference type="InterPro" id="IPR001401">
    <property type="entry name" value="Dynamin_GTPase"/>
</dbReference>
<dbReference type="Gene3D" id="3.40.50.300">
    <property type="entry name" value="P-loop containing nucleotide triphosphate hydrolases"/>
    <property type="match status" value="1"/>
</dbReference>
<keyword evidence="1" id="KW-0547">Nucleotide-binding</keyword>
<proteinExistence type="predicted"/>
<dbReference type="InterPro" id="IPR003130">
    <property type="entry name" value="GED"/>
</dbReference>
<sequence length="742" mass="81818">MADSAVDSSEATMQVALLNSASTPQGISASGYSIRRRQLVSLIDQLRAAGASTEIDLPRIAVIGNQSAGKSSLVEAISGIKVPRDAGTVNCRIALRFETDPAGRPIETVRELAFGGTMHDPEQVEVMLRRAQLAILNQASALENLAYFVGLPQEELRPARADTPSDDVVIARSDLSNSPLPMLAQQQAFSTNVICVEVAGPDITDLAFLDLPGIISNADDKRDIELIEDMVRKSISGNTLILLTVTMKDDFQNQKAVLMAKEADPDGKRTIGVLTKADTVQRGEHTPWLELVEVRRHQLAHGFFVCKQPGTEDLAKNLSFQDARAAEVDFFKSEEPWNTLAPHIRRQLGTGHLVAFLSDRLARYISEKLPQIRSDLVTSLNSVHNALKELPPAPSSDPVGELHIRLAALARDLDSLMQGTPGRADLVQAKNREDQRYKADIRATRPVFVPFTASDEEETLRAAWEQQHRSTSGDSVDALRMDLDALQLHIKEHKGREVPLNTPYGAKTSLMVRAMTQWPILSNELLERMRGPVNDSVSALIRRHFESSDAELFGITTMVVSEVVESLFARAAERIEEHLELEGTPFTLNDHYFAKTREDLLSSFREARRPTAAVGKKYIDWDHVDVTDALSALAACGYPGITADQLPRLLGPDKFEEALDAAAQTRMIDTIPRIIDSAVIRPLPASIGDALLKRLVANGDDEVRRLMAEPAVLAEERAELNMRKNRLEEAKRVFASFGRSLE</sequence>
<dbReference type="GO" id="GO:0005525">
    <property type="term" value="F:GTP binding"/>
    <property type="evidence" value="ECO:0007669"/>
    <property type="project" value="InterPro"/>
</dbReference>
<dbReference type="GO" id="GO:0008017">
    <property type="term" value="F:microtubule binding"/>
    <property type="evidence" value="ECO:0007669"/>
    <property type="project" value="TreeGrafter"/>
</dbReference>